<evidence type="ECO:0000313" key="2">
    <source>
        <dbReference type="WBParaSite" id="jg16476"/>
    </source>
</evidence>
<organism evidence="1 2">
    <name type="scientific">Ditylenchus dipsaci</name>
    <dbReference type="NCBI Taxonomy" id="166011"/>
    <lineage>
        <taxon>Eukaryota</taxon>
        <taxon>Metazoa</taxon>
        <taxon>Ecdysozoa</taxon>
        <taxon>Nematoda</taxon>
        <taxon>Chromadorea</taxon>
        <taxon>Rhabditida</taxon>
        <taxon>Tylenchina</taxon>
        <taxon>Tylenchomorpha</taxon>
        <taxon>Sphaerularioidea</taxon>
        <taxon>Anguinidae</taxon>
        <taxon>Anguininae</taxon>
        <taxon>Ditylenchus</taxon>
    </lineage>
</organism>
<proteinExistence type="predicted"/>
<dbReference type="WBParaSite" id="jg16476">
    <property type="protein sequence ID" value="jg16476"/>
    <property type="gene ID" value="jg16476"/>
</dbReference>
<name>A0A915D795_9BILA</name>
<protein>
    <submittedName>
        <fullName evidence="2">Uncharacterized protein</fullName>
    </submittedName>
</protein>
<dbReference type="AlphaFoldDB" id="A0A915D795"/>
<evidence type="ECO:0000313" key="1">
    <source>
        <dbReference type="Proteomes" id="UP000887574"/>
    </source>
</evidence>
<accession>A0A915D795</accession>
<dbReference type="Proteomes" id="UP000887574">
    <property type="component" value="Unplaced"/>
</dbReference>
<reference evidence="2" key="1">
    <citation type="submission" date="2022-11" db="UniProtKB">
        <authorList>
            <consortium name="WormBaseParasite"/>
        </authorList>
    </citation>
    <scope>IDENTIFICATION</scope>
</reference>
<sequence>MKWEFTCSEVVSLIAKSTSMDPKKMRVGHIVDIGAPLSNPKASADPINFETKHPNIRVESSDVGSKVAHDDLNPGWSDDEDGDAKTSIVVAVDEAKVEIENGEEPATIVTLKSSHPLRLGRIVDVSPSFPKKDAFKNADRFLPDFKPQVNAVQQPAYGMNQSFSSHAQQVIISGLRLVRTAMIVQNSNDRTDAGVKLYNAVASLKRSHDVVNPVNTCGDVSCAPLLEKSFIDEKVKDAAIYGSTTFTNDEMRRLAVFAKKALKLYAGISDLFIGKAWS</sequence>
<keyword evidence="1" id="KW-1185">Reference proteome</keyword>